<dbReference type="AlphaFoldDB" id="A0A150HFC3"/>
<comment type="caution">
    <text evidence="2">The sequence shown here is derived from an EMBL/GenBank/DDBJ whole genome shotgun (WGS) entry which is preliminary data.</text>
</comment>
<proteinExistence type="predicted"/>
<dbReference type="EMBL" id="LRAD01000034">
    <property type="protein sequence ID" value="KXZ60320.1"/>
    <property type="molecule type" value="Genomic_DNA"/>
</dbReference>
<accession>A0A150HFC3</accession>
<keyword evidence="3" id="KW-1185">Reference proteome</keyword>
<feature type="compositionally biased region" description="Low complexity" evidence="1">
    <location>
        <begin position="166"/>
        <end position="177"/>
    </location>
</feature>
<feature type="compositionally biased region" description="Basic residues" evidence="1">
    <location>
        <begin position="254"/>
        <end position="269"/>
    </location>
</feature>
<name>A0A150HFC3_9MICO</name>
<sequence>MCCSAARGLGQCAFPKRMRRLCTALAVIPHVADAHAGMWNWSSLRVRRACRKPGRVAPGCRALPWSLAVRGRHKKGRGGPLGKAHPSRSPRDARPPDRAPRVSARRVPPTRWRSVQNDAQARTTAMRTPPGIHIDGESSIAGRSQGDAVGNAEPRRVRSGPPNSIPHTSTSSAHAPTTCHRAHAQTLRDAAERTPTVHSVGFQPPGVVLTTADARGCTTQRQAGFDLVFDTVRRRGGCRGIHPSSDRRIRSRLSCRSHHPPGRAPRRPCRRTDRERPS</sequence>
<organism evidence="2 3">
    <name type="scientific">Microbacterium laevaniformans</name>
    <dbReference type="NCBI Taxonomy" id="36807"/>
    <lineage>
        <taxon>Bacteria</taxon>
        <taxon>Bacillati</taxon>
        <taxon>Actinomycetota</taxon>
        <taxon>Actinomycetes</taxon>
        <taxon>Micrococcales</taxon>
        <taxon>Microbacteriaceae</taxon>
        <taxon>Microbacterium</taxon>
    </lineage>
</organism>
<feature type="region of interest" description="Disordered" evidence="1">
    <location>
        <begin position="71"/>
        <end position="177"/>
    </location>
</feature>
<feature type="region of interest" description="Disordered" evidence="1">
    <location>
        <begin position="254"/>
        <end position="278"/>
    </location>
</feature>
<evidence type="ECO:0000256" key="1">
    <source>
        <dbReference type="SAM" id="MobiDB-lite"/>
    </source>
</evidence>
<evidence type="ECO:0000313" key="3">
    <source>
        <dbReference type="Proteomes" id="UP000075357"/>
    </source>
</evidence>
<dbReference type="STRING" id="36807.Mlaev_01654"/>
<feature type="compositionally biased region" description="Polar residues" evidence="1">
    <location>
        <begin position="113"/>
        <end position="126"/>
    </location>
</feature>
<evidence type="ECO:0000313" key="2">
    <source>
        <dbReference type="EMBL" id="KXZ60320.1"/>
    </source>
</evidence>
<feature type="compositionally biased region" description="Basic and acidic residues" evidence="1">
    <location>
        <begin position="89"/>
        <end position="100"/>
    </location>
</feature>
<dbReference type="Proteomes" id="UP000075357">
    <property type="component" value="Unassembled WGS sequence"/>
</dbReference>
<dbReference type="PATRIC" id="fig|36807.3.peg.1678"/>
<protein>
    <submittedName>
        <fullName evidence="2">Uncharacterized protein</fullName>
    </submittedName>
</protein>
<reference evidence="2 3" key="1">
    <citation type="submission" date="2016-01" db="EMBL/GenBank/DDBJ databases">
        <title>Draft genome sequences of Microbacterium laevaniformans LCDC 91-0039 and the type strain of Microbacterium hominis LCDC 84-209.</title>
        <authorList>
            <person name="Bernier A.-M."/>
            <person name="Bernard K."/>
        </authorList>
    </citation>
    <scope>NUCLEOTIDE SEQUENCE [LARGE SCALE GENOMIC DNA]</scope>
    <source>
        <strain evidence="2 3">LCDC 91-0039</strain>
    </source>
</reference>
<gene>
    <name evidence="2" type="ORF">Mlaev_01654</name>
</gene>